<protein>
    <recommendedName>
        <fullName evidence="8 9">Tyrosinase copper-binding domain-containing protein</fullName>
    </recommendedName>
</protein>
<gene>
    <name evidence="10" type="ORF">V6N11_009820</name>
</gene>
<dbReference type="PROSITE" id="PS00497">
    <property type="entry name" value="TYROSINASE_1"/>
    <property type="match status" value="1"/>
</dbReference>
<keyword evidence="11" id="KW-1185">Reference proteome</keyword>
<dbReference type="InterPro" id="IPR008922">
    <property type="entry name" value="Di-copper_centre_dom_sf"/>
</dbReference>
<comment type="caution">
    <text evidence="10">The sequence shown here is derived from an EMBL/GenBank/DDBJ whole genome shotgun (WGS) entry which is preliminary data.</text>
</comment>
<dbReference type="Pfam" id="PF12143">
    <property type="entry name" value="PPO1_KFDV"/>
    <property type="match status" value="1"/>
</dbReference>
<evidence type="ECO:0000313" key="10">
    <source>
        <dbReference type="EMBL" id="KAK8480756.1"/>
    </source>
</evidence>
<keyword evidence="4" id="KW-0883">Thioether bond</keyword>
<dbReference type="PANTHER" id="PTHR11474:SF87">
    <property type="entry name" value="POLYPHENOL OXIDASE, CHLOROPLASTIC-LIKE"/>
    <property type="match status" value="1"/>
</dbReference>
<proteinExistence type="inferred from homology"/>
<dbReference type="SUPFAM" id="SSF48056">
    <property type="entry name" value="Di-copper centre-containing domain"/>
    <property type="match status" value="1"/>
</dbReference>
<evidence type="ECO:0000259" key="8">
    <source>
        <dbReference type="PROSITE" id="PS00497"/>
    </source>
</evidence>
<keyword evidence="7" id="KW-1015">Disulfide bond</keyword>
<evidence type="ECO:0000256" key="4">
    <source>
        <dbReference type="ARBA" id="ARBA00022784"/>
    </source>
</evidence>
<dbReference type="InterPro" id="IPR022740">
    <property type="entry name" value="Polyphenol_oxidase_C"/>
</dbReference>
<dbReference type="PIRSF" id="PIRSF000290">
    <property type="entry name" value="PPO_plant"/>
    <property type="match status" value="1"/>
</dbReference>
<evidence type="ECO:0000313" key="11">
    <source>
        <dbReference type="Proteomes" id="UP001396334"/>
    </source>
</evidence>
<keyword evidence="6" id="KW-0186">Copper</keyword>
<feature type="domain" description="Tyrosinase copper-binding" evidence="8">
    <location>
        <begin position="201"/>
        <end position="218"/>
    </location>
</feature>
<dbReference type="PRINTS" id="PR00092">
    <property type="entry name" value="TYROSINASE"/>
</dbReference>
<keyword evidence="3" id="KW-0479">Metal-binding</keyword>
<dbReference type="PANTHER" id="PTHR11474">
    <property type="entry name" value="TYROSINASE FAMILY MEMBER"/>
    <property type="match status" value="1"/>
</dbReference>
<comment type="similarity">
    <text evidence="2">Belongs to the tyrosinase family.</text>
</comment>
<keyword evidence="5" id="KW-0560">Oxidoreductase</keyword>
<sequence length="621" mass="71008">MASTVNSPSVLTSLPIPCVQTSLLTFKKKQSLRFASKRVVSCRADNGEQNNADSSSSVDRFDRRDMLLGLGSLYGATSLVGDRFALASPIGPDWRRGCTDATAMDDDHPVKSVQCCPPEHTKIIDFELPRVQKIRHRPAAHLVDCNYVYKFELAMERMKALPDDDPRSFKQQAKIHCAYCNEAYFQTRPPRDGPDQKLRIHFSWLFFPFHRMYLYFYERILGDLIGDPDFVMPFWNWDSPCGMAMPEIYADPCSVLYDKLRNDDHRPPNLVDLNDGLDANELKKQGIIFDNLSKTDQIRSNLCLMYRQMVSNGNKPTSFHGKKYRAGCRSALDDECKPEPGGGTIENGAHIAVHKFVGSKRSPDSPYNEDMGNFYSAGRDPLFYAHHANVDRMWNIWRTLPGKDRRDFRDRDWLNSSFLFYDEKKNLVRAKVRQFLDIEKLGYDYQKVDIPWLESKPTPRWPRRGQLKGGQVRGLRAETKEINVFPLVLDKLVRVKVPRPNRSMTKLGEEDDNDEEEEVLIIQNIQVDRNASVKFDVNINTEDDETPIRPEDSEFAGSFTNIPHGMDHADSKLNTSLSLAISELLKDLDVKDGEDIEVTLVPREGAGLVSIGNIKIDYIRE</sequence>
<dbReference type="InterPro" id="IPR022739">
    <property type="entry name" value="Polyphenol_oxidase_cen"/>
</dbReference>
<comment type="cofactor">
    <cofactor evidence="1">
        <name>Cu(2+)</name>
        <dbReference type="ChEBI" id="CHEBI:29036"/>
    </cofactor>
</comment>
<dbReference type="PROSITE" id="PS00498">
    <property type="entry name" value="TYROSINASE_2"/>
    <property type="match status" value="1"/>
</dbReference>
<dbReference type="InterPro" id="IPR050316">
    <property type="entry name" value="Tyrosinase/Hemocyanin"/>
</dbReference>
<evidence type="ECO:0000256" key="6">
    <source>
        <dbReference type="ARBA" id="ARBA00023008"/>
    </source>
</evidence>
<dbReference type="InterPro" id="IPR016213">
    <property type="entry name" value="Polyphenol_oxidase"/>
</dbReference>
<evidence type="ECO:0000256" key="7">
    <source>
        <dbReference type="ARBA" id="ARBA00023157"/>
    </source>
</evidence>
<dbReference type="Proteomes" id="UP001396334">
    <property type="component" value="Unassembled WGS sequence"/>
</dbReference>
<dbReference type="InterPro" id="IPR002227">
    <property type="entry name" value="Tyrosinase_Cu-bd"/>
</dbReference>
<name>A0ABR1ZJS0_9ROSI</name>
<organism evidence="10 11">
    <name type="scientific">Hibiscus sabdariffa</name>
    <name type="common">roselle</name>
    <dbReference type="NCBI Taxonomy" id="183260"/>
    <lineage>
        <taxon>Eukaryota</taxon>
        <taxon>Viridiplantae</taxon>
        <taxon>Streptophyta</taxon>
        <taxon>Embryophyta</taxon>
        <taxon>Tracheophyta</taxon>
        <taxon>Spermatophyta</taxon>
        <taxon>Magnoliopsida</taxon>
        <taxon>eudicotyledons</taxon>
        <taxon>Gunneridae</taxon>
        <taxon>Pentapetalae</taxon>
        <taxon>rosids</taxon>
        <taxon>malvids</taxon>
        <taxon>Malvales</taxon>
        <taxon>Malvaceae</taxon>
        <taxon>Malvoideae</taxon>
        <taxon>Hibiscus</taxon>
    </lineage>
</organism>
<evidence type="ECO:0000256" key="1">
    <source>
        <dbReference type="ARBA" id="ARBA00001973"/>
    </source>
</evidence>
<evidence type="ECO:0000256" key="3">
    <source>
        <dbReference type="ARBA" id="ARBA00022723"/>
    </source>
</evidence>
<evidence type="ECO:0000259" key="9">
    <source>
        <dbReference type="PROSITE" id="PS00498"/>
    </source>
</evidence>
<dbReference type="Gene3D" id="1.10.1280.10">
    <property type="entry name" value="Di-copper center containing domain from catechol oxidase"/>
    <property type="match status" value="1"/>
</dbReference>
<accession>A0ABR1ZJS0</accession>
<dbReference type="Pfam" id="PF12142">
    <property type="entry name" value="PPO1_DWL"/>
    <property type="match status" value="1"/>
</dbReference>
<reference evidence="10 11" key="1">
    <citation type="journal article" date="2024" name="G3 (Bethesda)">
        <title>Genome assembly of Hibiscus sabdariffa L. provides insights into metabolisms of medicinal natural products.</title>
        <authorList>
            <person name="Kim T."/>
        </authorList>
    </citation>
    <scope>NUCLEOTIDE SEQUENCE [LARGE SCALE GENOMIC DNA]</scope>
    <source>
        <strain evidence="10">TK-2024</strain>
        <tissue evidence="10">Old leaves</tissue>
    </source>
</reference>
<evidence type="ECO:0000256" key="2">
    <source>
        <dbReference type="ARBA" id="ARBA00009928"/>
    </source>
</evidence>
<dbReference type="Pfam" id="PF00264">
    <property type="entry name" value="Tyrosinase"/>
    <property type="match status" value="1"/>
</dbReference>
<feature type="domain" description="Tyrosinase copper-binding" evidence="9">
    <location>
        <begin position="380"/>
        <end position="391"/>
    </location>
</feature>
<evidence type="ECO:0000256" key="5">
    <source>
        <dbReference type="ARBA" id="ARBA00023002"/>
    </source>
</evidence>
<dbReference type="EMBL" id="JBBPBN010000992">
    <property type="protein sequence ID" value="KAK8480756.1"/>
    <property type="molecule type" value="Genomic_DNA"/>
</dbReference>